<keyword evidence="3" id="KW-1185">Reference proteome</keyword>
<dbReference type="EMBL" id="BAEK01000057">
    <property type="protein sequence ID" value="GAC06344.1"/>
    <property type="molecule type" value="Genomic_DNA"/>
</dbReference>
<reference evidence="2 3" key="1">
    <citation type="journal article" date="2014" name="Environ. Microbiol.">
        <title>Comparative genomics of the marine bacterial genus Glaciecola reveals the high degree of genomic diversity and genomic characteristic for cold adaptation.</title>
        <authorList>
            <person name="Qin Q.L."/>
            <person name="Xie B.B."/>
            <person name="Yu Y."/>
            <person name="Shu Y.L."/>
            <person name="Rong J.C."/>
            <person name="Zhang Y.J."/>
            <person name="Zhao D.L."/>
            <person name="Chen X.L."/>
            <person name="Zhang X.Y."/>
            <person name="Chen B."/>
            <person name="Zhou B.C."/>
            <person name="Zhang Y.Z."/>
        </authorList>
    </citation>
    <scope>NUCLEOTIDE SEQUENCE [LARGE SCALE GENOMIC DNA]</scope>
    <source>
        <strain evidence="2 3">NO2</strain>
    </source>
</reference>
<dbReference type="RefSeq" id="WP_008305183.1">
    <property type="nucleotide sequence ID" value="NZ_BAEK01000057.1"/>
</dbReference>
<dbReference type="CDD" id="cd00093">
    <property type="entry name" value="HTH_XRE"/>
    <property type="match status" value="1"/>
</dbReference>
<evidence type="ECO:0000259" key="1">
    <source>
        <dbReference type="PROSITE" id="PS50943"/>
    </source>
</evidence>
<gene>
    <name evidence="2" type="ORF">GAGA_3510</name>
</gene>
<dbReference type="SUPFAM" id="SSF47413">
    <property type="entry name" value="lambda repressor-like DNA-binding domains"/>
    <property type="match status" value="1"/>
</dbReference>
<dbReference type="SMART" id="SM00530">
    <property type="entry name" value="HTH_XRE"/>
    <property type="match status" value="1"/>
</dbReference>
<dbReference type="PROSITE" id="PS50943">
    <property type="entry name" value="HTH_CROC1"/>
    <property type="match status" value="1"/>
</dbReference>
<sequence>MKVQIDNATEFGSIVKSVRQAQGIDQRDMASILSVSVNPVKALESGKGTVALQTALNALNELGVKVVLELPLDMDTKHVEKLLSRKNFE</sequence>
<name>A0ABQ0IBD9_9ALTE</name>
<proteinExistence type="predicted"/>
<dbReference type="Pfam" id="PF01381">
    <property type="entry name" value="HTH_3"/>
    <property type="match status" value="1"/>
</dbReference>
<dbReference type="InterPro" id="IPR010982">
    <property type="entry name" value="Lambda_DNA-bd_dom_sf"/>
</dbReference>
<feature type="domain" description="HTH cro/C1-type" evidence="1">
    <location>
        <begin position="15"/>
        <end position="70"/>
    </location>
</feature>
<dbReference type="Gene3D" id="1.10.260.40">
    <property type="entry name" value="lambda repressor-like DNA-binding domains"/>
    <property type="match status" value="1"/>
</dbReference>
<dbReference type="InterPro" id="IPR001387">
    <property type="entry name" value="Cro/C1-type_HTH"/>
</dbReference>
<evidence type="ECO:0000313" key="2">
    <source>
        <dbReference type="EMBL" id="GAC06344.1"/>
    </source>
</evidence>
<organism evidence="2 3">
    <name type="scientific">Paraglaciecola agarilytica NO2</name>
    <dbReference type="NCBI Taxonomy" id="1125747"/>
    <lineage>
        <taxon>Bacteria</taxon>
        <taxon>Pseudomonadati</taxon>
        <taxon>Pseudomonadota</taxon>
        <taxon>Gammaproteobacteria</taxon>
        <taxon>Alteromonadales</taxon>
        <taxon>Alteromonadaceae</taxon>
        <taxon>Paraglaciecola</taxon>
    </lineage>
</organism>
<protein>
    <recommendedName>
        <fullName evidence="1">HTH cro/C1-type domain-containing protein</fullName>
    </recommendedName>
</protein>
<dbReference type="Proteomes" id="UP000008372">
    <property type="component" value="Unassembled WGS sequence"/>
</dbReference>
<comment type="caution">
    <text evidence="2">The sequence shown here is derived from an EMBL/GenBank/DDBJ whole genome shotgun (WGS) entry which is preliminary data.</text>
</comment>
<evidence type="ECO:0000313" key="3">
    <source>
        <dbReference type="Proteomes" id="UP000008372"/>
    </source>
</evidence>
<accession>A0ABQ0IBD9</accession>